<feature type="transmembrane region" description="Helical" evidence="1">
    <location>
        <begin position="6"/>
        <end position="27"/>
    </location>
</feature>
<gene>
    <name evidence="2" type="ORF">EYC84_004682</name>
</gene>
<organism evidence="2 3">
    <name type="scientific">Monilinia fructicola</name>
    <name type="common">Brown rot fungus</name>
    <name type="synonym">Ciboria fructicola</name>
    <dbReference type="NCBI Taxonomy" id="38448"/>
    <lineage>
        <taxon>Eukaryota</taxon>
        <taxon>Fungi</taxon>
        <taxon>Dikarya</taxon>
        <taxon>Ascomycota</taxon>
        <taxon>Pezizomycotina</taxon>
        <taxon>Leotiomycetes</taxon>
        <taxon>Helotiales</taxon>
        <taxon>Sclerotiniaceae</taxon>
        <taxon>Monilinia</taxon>
    </lineage>
</organism>
<keyword evidence="1" id="KW-1133">Transmembrane helix</keyword>
<keyword evidence="3" id="KW-1185">Reference proteome</keyword>
<sequence length="100" mass="11786">MVTHFSINWTFIMSFIIDCSVKVVTTIREITSRIFLKSVAIYEKLSSSTILQRLISSIRNMLFLSAFLRTWPARRSEMSAWFLMLRSKREQNLHAIRLIS</sequence>
<evidence type="ECO:0000313" key="2">
    <source>
        <dbReference type="EMBL" id="KAA8575539.1"/>
    </source>
</evidence>
<dbReference type="EMBL" id="VICG01000002">
    <property type="protein sequence ID" value="KAA8575539.1"/>
    <property type="molecule type" value="Genomic_DNA"/>
</dbReference>
<dbReference type="Proteomes" id="UP000322873">
    <property type="component" value="Unassembled WGS sequence"/>
</dbReference>
<accession>A0A5M9K513</accession>
<name>A0A5M9K513_MONFR</name>
<dbReference type="AlphaFoldDB" id="A0A5M9K513"/>
<evidence type="ECO:0000256" key="1">
    <source>
        <dbReference type="SAM" id="Phobius"/>
    </source>
</evidence>
<keyword evidence="1" id="KW-0472">Membrane</keyword>
<protein>
    <submittedName>
        <fullName evidence="2">Uncharacterized protein</fullName>
    </submittedName>
</protein>
<evidence type="ECO:0000313" key="3">
    <source>
        <dbReference type="Proteomes" id="UP000322873"/>
    </source>
</evidence>
<proteinExistence type="predicted"/>
<reference evidence="2 3" key="1">
    <citation type="submission" date="2019-06" db="EMBL/GenBank/DDBJ databases">
        <title>Genome Sequence of the Brown Rot Fungal Pathogen Monilinia fructicola.</title>
        <authorList>
            <person name="De Miccolis Angelini R.M."/>
            <person name="Landi L."/>
            <person name="Abate D."/>
            <person name="Pollastro S."/>
            <person name="Romanazzi G."/>
            <person name="Faretra F."/>
        </authorList>
    </citation>
    <scope>NUCLEOTIDE SEQUENCE [LARGE SCALE GENOMIC DNA]</scope>
    <source>
        <strain evidence="2 3">Mfrc123</strain>
    </source>
</reference>
<comment type="caution">
    <text evidence="2">The sequence shown here is derived from an EMBL/GenBank/DDBJ whole genome shotgun (WGS) entry which is preliminary data.</text>
</comment>
<keyword evidence="1" id="KW-0812">Transmembrane</keyword>